<dbReference type="AlphaFoldDB" id="A0A3S5CTA4"/>
<dbReference type="EMBL" id="CAAALY010248937">
    <property type="protein sequence ID" value="VEL35041.1"/>
    <property type="molecule type" value="Genomic_DNA"/>
</dbReference>
<sequence length="86" mass="9414">MSRNVINTSRQEGQLIQASVSTLPPPPTSLVPIRDSNPGHEHRGGVTTPLNPTVKSAHESQSRCDPGTRKHFWEALNKLNSFATTK</sequence>
<feature type="compositionally biased region" description="Basic and acidic residues" evidence="1">
    <location>
        <begin position="56"/>
        <end position="67"/>
    </location>
</feature>
<accession>A0A3S5CTA4</accession>
<dbReference type="Proteomes" id="UP000784294">
    <property type="component" value="Unassembled WGS sequence"/>
</dbReference>
<evidence type="ECO:0000313" key="3">
    <source>
        <dbReference type="Proteomes" id="UP000784294"/>
    </source>
</evidence>
<feature type="region of interest" description="Disordered" evidence="1">
    <location>
        <begin position="1"/>
        <end position="67"/>
    </location>
</feature>
<organism evidence="2 3">
    <name type="scientific">Protopolystoma xenopodis</name>
    <dbReference type="NCBI Taxonomy" id="117903"/>
    <lineage>
        <taxon>Eukaryota</taxon>
        <taxon>Metazoa</taxon>
        <taxon>Spiralia</taxon>
        <taxon>Lophotrochozoa</taxon>
        <taxon>Platyhelminthes</taxon>
        <taxon>Monogenea</taxon>
        <taxon>Polyopisthocotylea</taxon>
        <taxon>Polystomatidea</taxon>
        <taxon>Polystomatidae</taxon>
        <taxon>Protopolystoma</taxon>
    </lineage>
</organism>
<reference evidence="2" key="1">
    <citation type="submission" date="2018-11" db="EMBL/GenBank/DDBJ databases">
        <authorList>
            <consortium name="Pathogen Informatics"/>
        </authorList>
    </citation>
    <scope>NUCLEOTIDE SEQUENCE</scope>
</reference>
<gene>
    <name evidence="2" type="ORF">PXEA_LOCUS28481</name>
</gene>
<evidence type="ECO:0000256" key="1">
    <source>
        <dbReference type="SAM" id="MobiDB-lite"/>
    </source>
</evidence>
<feature type="compositionally biased region" description="Polar residues" evidence="1">
    <location>
        <begin position="1"/>
        <end position="18"/>
    </location>
</feature>
<comment type="caution">
    <text evidence="2">The sequence shown here is derived from an EMBL/GenBank/DDBJ whole genome shotgun (WGS) entry which is preliminary data.</text>
</comment>
<keyword evidence="3" id="KW-1185">Reference proteome</keyword>
<proteinExistence type="predicted"/>
<evidence type="ECO:0000313" key="2">
    <source>
        <dbReference type="EMBL" id="VEL35041.1"/>
    </source>
</evidence>
<name>A0A3S5CTA4_9PLAT</name>
<protein>
    <submittedName>
        <fullName evidence="2">Uncharacterized protein</fullName>
    </submittedName>
</protein>